<sequence length="251" mass="29293">MKVWHEQDNFWAEWAPILFPKQRWEKTQEEVTNIISLLKIDPSASILDLCCGPGRHSLELARRGFSLTGVDRTKSYLEKARKQAETEGLKVEFIKEDMRSFCKPDTFDVAINLFTSFGYFEDIKDDKKVITNVYLSLKNKGVFLIDIMGKEVLARVFCERNWHEVDNNIVLEERKICKNWSWIDNRWILIKDGKKEEYKISHRIYSAVELTALLNKCGFNPIDVYGDLTGEPYDHTAKRLILVAHKGKDKT</sequence>
<comment type="caution">
    <text evidence="3">The sequence shown here is derived from an EMBL/GenBank/DDBJ whole genome shotgun (WGS) entry which is preliminary data.</text>
</comment>
<evidence type="ECO:0000256" key="1">
    <source>
        <dbReference type="ARBA" id="ARBA00022679"/>
    </source>
</evidence>
<proteinExistence type="predicted"/>
<feature type="domain" description="Methyltransferase" evidence="2">
    <location>
        <begin position="46"/>
        <end position="141"/>
    </location>
</feature>
<accession>X0TKR1</accession>
<gene>
    <name evidence="3" type="ORF">S01H1_00993</name>
</gene>
<dbReference type="AlphaFoldDB" id="X0TKR1"/>
<dbReference type="Pfam" id="PF13649">
    <property type="entry name" value="Methyltransf_25"/>
    <property type="match status" value="1"/>
</dbReference>
<dbReference type="PANTHER" id="PTHR43861">
    <property type="entry name" value="TRANS-ACONITATE 2-METHYLTRANSFERASE-RELATED"/>
    <property type="match status" value="1"/>
</dbReference>
<dbReference type="Gene3D" id="3.40.50.150">
    <property type="entry name" value="Vaccinia Virus protein VP39"/>
    <property type="match status" value="1"/>
</dbReference>
<evidence type="ECO:0000259" key="2">
    <source>
        <dbReference type="Pfam" id="PF13649"/>
    </source>
</evidence>
<dbReference type="EMBL" id="BARS01000395">
    <property type="protein sequence ID" value="GAF76670.1"/>
    <property type="molecule type" value="Genomic_DNA"/>
</dbReference>
<dbReference type="SUPFAM" id="SSF53335">
    <property type="entry name" value="S-adenosyl-L-methionine-dependent methyltransferases"/>
    <property type="match status" value="1"/>
</dbReference>
<organism evidence="3">
    <name type="scientific">marine sediment metagenome</name>
    <dbReference type="NCBI Taxonomy" id="412755"/>
    <lineage>
        <taxon>unclassified sequences</taxon>
        <taxon>metagenomes</taxon>
        <taxon>ecological metagenomes</taxon>
    </lineage>
</organism>
<dbReference type="GO" id="GO:0016740">
    <property type="term" value="F:transferase activity"/>
    <property type="evidence" value="ECO:0007669"/>
    <property type="project" value="UniProtKB-KW"/>
</dbReference>
<dbReference type="InterPro" id="IPR041698">
    <property type="entry name" value="Methyltransf_25"/>
</dbReference>
<dbReference type="Gene3D" id="2.20.25.110">
    <property type="entry name" value="S-adenosyl-L-methionine-dependent methyltransferases"/>
    <property type="match status" value="1"/>
</dbReference>
<name>X0TKR1_9ZZZZ</name>
<dbReference type="InterPro" id="IPR029063">
    <property type="entry name" value="SAM-dependent_MTases_sf"/>
</dbReference>
<reference evidence="3" key="1">
    <citation type="journal article" date="2014" name="Front. Microbiol.">
        <title>High frequency of phylogenetically diverse reductive dehalogenase-homologous genes in deep subseafloor sedimentary metagenomes.</title>
        <authorList>
            <person name="Kawai M."/>
            <person name="Futagami T."/>
            <person name="Toyoda A."/>
            <person name="Takaki Y."/>
            <person name="Nishi S."/>
            <person name="Hori S."/>
            <person name="Arai W."/>
            <person name="Tsubouchi T."/>
            <person name="Morono Y."/>
            <person name="Uchiyama I."/>
            <person name="Ito T."/>
            <person name="Fujiyama A."/>
            <person name="Inagaki F."/>
            <person name="Takami H."/>
        </authorList>
    </citation>
    <scope>NUCLEOTIDE SEQUENCE</scope>
    <source>
        <strain evidence="3">Expedition CK06-06</strain>
    </source>
</reference>
<keyword evidence="1" id="KW-0808">Transferase</keyword>
<evidence type="ECO:0000313" key="3">
    <source>
        <dbReference type="EMBL" id="GAF76670.1"/>
    </source>
</evidence>
<protein>
    <recommendedName>
        <fullName evidence="2">Methyltransferase domain-containing protein</fullName>
    </recommendedName>
</protein>
<dbReference type="CDD" id="cd02440">
    <property type="entry name" value="AdoMet_MTases"/>
    <property type="match status" value="1"/>
</dbReference>